<dbReference type="InterPro" id="IPR052419">
    <property type="entry name" value="5_3-deoxyribonucleotidase-like"/>
</dbReference>
<gene>
    <name evidence="1" type="ORF">EOT05_01825</name>
</gene>
<sequence>MTKKKIAIDIDDVIADTNEAMRLWANLVSGVELLPEHYNVKGEYWSYYERIWATHNIDDRLNFDDFEAELIEDQMHVPLIASAAFAVKELRDRYSVVLLTSRNPALEDGTKRWLKEHIEDDIEVFFAKNVRMNIGKSKGDLCKEMGVSLLIDDNIDHCQSAIENGIEAILFGNYGWQTATPEGAVNCKDWPAVLEYLDGRAK</sequence>
<organism evidence="1 2">
    <name type="scientific">Candidatus Microsaccharimonas sossegonensis</name>
    <dbReference type="NCBI Taxonomy" id="2506948"/>
    <lineage>
        <taxon>Bacteria</taxon>
        <taxon>Candidatus Saccharimonadota</taxon>
        <taxon>Candidatus Saccharimonadia</taxon>
        <taxon>Candidatus Saccharimonadales</taxon>
        <taxon>Candidatus Saccharimonadaceae</taxon>
        <taxon>Candidatus Microsaccharimonas</taxon>
    </lineage>
</organism>
<dbReference type="InterPro" id="IPR036412">
    <property type="entry name" value="HAD-like_sf"/>
</dbReference>
<protein>
    <recommendedName>
        <fullName evidence="3">Nucleotidase</fullName>
    </recommendedName>
</protein>
<dbReference type="Gene3D" id="3.40.50.1000">
    <property type="entry name" value="HAD superfamily/HAD-like"/>
    <property type="match status" value="1"/>
</dbReference>
<comment type="caution">
    <text evidence="1">The sequence shown here is derived from an EMBL/GenBank/DDBJ whole genome shotgun (WGS) entry which is preliminary data.</text>
</comment>
<dbReference type="InterPro" id="IPR023214">
    <property type="entry name" value="HAD_sf"/>
</dbReference>
<evidence type="ECO:0008006" key="3">
    <source>
        <dbReference type="Google" id="ProtNLM"/>
    </source>
</evidence>
<dbReference type="SUPFAM" id="SSF56784">
    <property type="entry name" value="HAD-like"/>
    <property type="match status" value="1"/>
</dbReference>
<keyword evidence="2" id="KW-1185">Reference proteome</keyword>
<dbReference type="Proteomes" id="UP000289257">
    <property type="component" value="Unassembled WGS sequence"/>
</dbReference>
<dbReference type="AlphaFoldDB" id="A0A4Q0AH29"/>
<accession>A0A4Q0AH29</accession>
<dbReference type="EMBL" id="SCKX01000001">
    <property type="protein sequence ID" value="RWZ78475.1"/>
    <property type="molecule type" value="Genomic_DNA"/>
</dbReference>
<dbReference type="PANTHER" id="PTHR35134">
    <property type="entry name" value="NUCLEOTIDASE YQFW-RELATED"/>
    <property type="match status" value="1"/>
</dbReference>
<dbReference type="PANTHER" id="PTHR35134:SF2">
    <property type="entry name" value="NUCLEOTIDASE YQFW-RELATED"/>
    <property type="match status" value="1"/>
</dbReference>
<reference evidence="1" key="1">
    <citation type="submission" date="2019-01" db="EMBL/GenBank/DDBJ databases">
        <title>Genomic signatures and co-occurrence patterns of the ultra-small Saccharimodia (Patescibacteria phylum) suggest a symbiotic lifestyle.</title>
        <authorList>
            <person name="Lemos L."/>
            <person name="Medeiros J."/>
            <person name="Andreote F."/>
            <person name="Fernandes G."/>
            <person name="Varani A."/>
            <person name="Oliveira G."/>
            <person name="Pylro V."/>
        </authorList>
    </citation>
    <scope>NUCLEOTIDE SEQUENCE [LARGE SCALE GENOMIC DNA]</scope>
    <source>
        <strain evidence="1">AMD02</strain>
    </source>
</reference>
<evidence type="ECO:0000313" key="1">
    <source>
        <dbReference type="EMBL" id="RWZ78475.1"/>
    </source>
</evidence>
<name>A0A4Q0AH29_9BACT</name>
<proteinExistence type="predicted"/>
<evidence type="ECO:0000313" key="2">
    <source>
        <dbReference type="Proteomes" id="UP000289257"/>
    </source>
</evidence>